<reference evidence="1" key="2">
    <citation type="submission" date="2023-05" db="EMBL/GenBank/DDBJ databases">
        <authorList>
            <person name="Schelkunov M.I."/>
        </authorList>
    </citation>
    <scope>NUCLEOTIDE SEQUENCE</scope>
    <source>
        <strain evidence="1">Hsosn_3</strain>
        <tissue evidence="1">Leaf</tissue>
    </source>
</reference>
<proteinExistence type="predicted"/>
<protein>
    <recommendedName>
        <fullName evidence="3">F-box domain-containing protein</fullName>
    </recommendedName>
</protein>
<gene>
    <name evidence="1" type="ORF">POM88_034424</name>
</gene>
<evidence type="ECO:0008006" key="3">
    <source>
        <dbReference type="Google" id="ProtNLM"/>
    </source>
</evidence>
<comment type="caution">
    <text evidence="1">The sequence shown here is derived from an EMBL/GenBank/DDBJ whole genome shotgun (WGS) entry which is preliminary data.</text>
</comment>
<evidence type="ECO:0000313" key="1">
    <source>
        <dbReference type="EMBL" id="KAK1368332.1"/>
    </source>
</evidence>
<organism evidence="1 2">
    <name type="scientific">Heracleum sosnowskyi</name>
    <dbReference type="NCBI Taxonomy" id="360622"/>
    <lineage>
        <taxon>Eukaryota</taxon>
        <taxon>Viridiplantae</taxon>
        <taxon>Streptophyta</taxon>
        <taxon>Embryophyta</taxon>
        <taxon>Tracheophyta</taxon>
        <taxon>Spermatophyta</taxon>
        <taxon>Magnoliopsida</taxon>
        <taxon>eudicotyledons</taxon>
        <taxon>Gunneridae</taxon>
        <taxon>Pentapetalae</taxon>
        <taxon>asterids</taxon>
        <taxon>campanulids</taxon>
        <taxon>Apiales</taxon>
        <taxon>Apiaceae</taxon>
        <taxon>Apioideae</taxon>
        <taxon>apioid superclade</taxon>
        <taxon>Tordylieae</taxon>
        <taxon>Tordyliinae</taxon>
        <taxon>Heracleum</taxon>
    </lineage>
</organism>
<keyword evidence="2" id="KW-1185">Reference proteome</keyword>
<evidence type="ECO:0000313" key="2">
    <source>
        <dbReference type="Proteomes" id="UP001237642"/>
    </source>
</evidence>
<dbReference type="EMBL" id="JAUIZM010000008">
    <property type="protein sequence ID" value="KAK1368332.1"/>
    <property type="molecule type" value="Genomic_DNA"/>
</dbReference>
<reference evidence="1" key="1">
    <citation type="submission" date="2023-02" db="EMBL/GenBank/DDBJ databases">
        <title>Genome of toxic invasive species Heracleum sosnowskyi carries increased number of genes despite the absence of recent whole-genome duplications.</title>
        <authorList>
            <person name="Schelkunov M."/>
            <person name="Shtratnikova V."/>
            <person name="Makarenko M."/>
            <person name="Klepikova A."/>
            <person name="Omelchenko D."/>
            <person name="Novikova G."/>
            <person name="Obukhova E."/>
            <person name="Bogdanov V."/>
            <person name="Penin A."/>
            <person name="Logacheva M."/>
        </authorList>
    </citation>
    <scope>NUCLEOTIDE SEQUENCE</scope>
    <source>
        <strain evidence="1">Hsosn_3</strain>
        <tissue evidence="1">Leaf</tissue>
    </source>
</reference>
<sequence>MARNETSMADIPNDIQKHMLKLVTINNGASDFVRATASCKQWKEFAEDANILKTVKFGSTHKIDESFWKKNGFLVKCANANNKRASDIIARKKREDNLRRMLQIQKGVLEYRPDLPESIKELRRTDLVFFSYGI</sequence>
<accession>A0AAD8HJ82</accession>
<dbReference type="AlphaFoldDB" id="A0AAD8HJ82"/>
<name>A0AAD8HJ82_9APIA</name>
<dbReference type="Proteomes" id="UP001237642">
    <property type="component" value="Unassembled WGS sequence"/>
</dbReference>